<dbReference type="RefSeq" id="WP_074201268.1">
    <property type="nucleotide sequence ID" value="NZ_FSRE01000002.1"/>
</dbReference>
<reference evidence="9 10" key="1">
    <citation type="submission" date="2016-11" db="EMBL/GenBank/DDBJ databases">
        <authorList>
            <person name="Jaros S."/>
            <person name="Januszkiewicz K."/>
            <person name="Wedrychowicz H."/>
        </authorList>
    </citation>
    <scope>NUCLEOTIDE SEQUENCE [LARGE SCALE GENOMIC DNA]</scope>
    <source>
        <strain evidence="9 10">DSM 17737</strain>
    </source>
</reference>
<feature type="domain" description="OB-fold nucleic acid binding" evidence="7">
    <location>
        <begin position="65"/>
        <end position="170"/>
    </location>
</feature>
<dbReference type="GO" id="GO:0009318">
    <property type="term" value="C:exodeoxyribonuclease VII complex"/>
    <property type="evidence" value="ECO:0007669"/>
    <property type="project" value="UniProtKB-UniRule"/>
</dbReference>
<sequence>MQYLEVPFREKDQAKALGARWDAVRKKWFVPSELAEDLSPFQRWLPAQADLLEMEADKPSENKPLSLSQLLHQVEAALQQRFPTSVWVHAEIAELSERRHLYLHLVETDTNSQELARVRATLWQSQIESLVGKFVAATGSSLAPGQKVLLKVQVRFHPRYGLSLNIEDIDPSYTLGDIQAQLAKLREQLKAMGLYGRNRQLPLPQEFTRVAVIAPPKAAGLGDFQRDAKRLQQFDLCQFAYFHASFQGERVEDEFMAAFDAIEAQHVNEPFDALVIIRGGGAQLDLHQLNRLSIAQRIAQCPLPVFTGIGHERDNTLLDEVAAQRFDTPSKVIAHIREVIVDNARQAQQNWLAIQKQARQQLHRSTLQLNQLNQTIHHNARLSLHHAWQKVNQYRQRLQWSAHQILTKQKQALMSTGQQIRYLATAPINLQRQFLHQLHRRVLEHAWQAPVNARQQIENWMRHILLLGPQKQLQRGFALVRDEQGRVVRRGADLKVGQPIQIQFDDGVRKAKVEA</sequence>
<evidence type="ECO:0000259" key="6">
    <source>
        <dbReference type="Pfam" id="PF02601"/>
    </source>
</evidence>
<dbReference type="Pfam" id="PF18974">
    <property type="entry name" value="DUF5710"/>
    <property type="match status" value="1"/>
</dbReference>
<feature type="domain" description="Exonuclease VII large subunit C-terminal" evidence="6">
    <location>
        <begin position="197"/>
        <end position="511"/>
    </location>
</feature>
<evidence type="ECO:0000256" key="1">
    <source>
        <dbReference type="ARBA" id="ARBA00022490"/>
    </source>
</evidence>
<dbReference type="STRING" id="364032.SAMN05443662_0995"/>
<gene>
    <name evidence="9" type="ORF">SAMN05443662_0995</name>
</gene>
<keyword evidence="10" id="KW-1185">Reference proteome</keyword>
<comment type="similarity">
    <text evidence="5">Belongs to the XseA family.</text>
</comment>
<proteinExistence type="inferred from homology"/>
<keyword evidence="3 5" id="KW-0378">Hydrolase</keyword>
<evidence type="ECO:0000256" key="5">
    <source>
        <dbReference type="RuleBase" id="RU004355"/>
    </source>
</evidence>
<evidence type="ECO:0000256" key="2">
    <source>
        <dbReference type="ARBA" id="ARBA00022722"/>
    </source>
</evidence>
<evidence type="ECO:0000259" key="8">
    <source>
        <dbReference type="Pfam" id="PF18974"/>
    </source>
</evidence>
<dbReference type="CDD" id="cd04489">
    <property type="entry name" value="ExoVII_LU_OBF"/>
    <property type="match status" value="1"/>
</dbReference>
<name>A0A1N6FAJ1_9GAMM</name>
<dbReference type="InterPro" id="IPR043764">
    <property type="entry name" value="DUF5710"/>
</dbReference>
<evidence type="ECO:0000256" key="3">
    <source>
        <dbReference type="ARBA" id="ARBA00022801"/>
    </source>
</evidence>
<keyword evidence="1" id="KW-0963">Cytoplasm</keyword>
<dbReference type="GO" id="GO:0003676">
    <property type="term" value="F:nucleic acid binding"/>
    <property type="evidence" value="ECO:0007669"/>
    <property type="project" value="InterPro"/>
</dbReference>
<dbReference type="PANTHER" id="PTHR30008">
    <property type="entry name" value="EXODEOXYRIBONUCLEASE 7 LARGE SUBUNIT"/>
    <property type="match status" value="1"/>
</dbReference>
<evidence type="ECO:0000259" key="7">
    <source>
        <dbReference type="Pfam" id="PF13742"/>
    </source>
</evidence>
<evidence type="ECO:0000256" key="4">
    <source>
        <dbReference type="ARBA" id="ARBA00022839"/>
    </source>
</evidence>
<comment type="subcellular location">
    <subcellularLocation>
        <location evidence="5">Cytoplasm</location>
    </subcellularLocation>
</comment>
<organism evidence="9 10">
    <name type="scientific">Sulfurivirga caldicuralii</name>
    <dbReference type="NCBI Taxonomy" id="364032"/>
    <lineage>
        <taxon>Bacteria</taxon>
        <taxon>Pseudomonadati</taxon>
        <taxon>Pseudomonadota</taxon>
        <taxon>Gammaproteobacteria</taxon>
        <taxon>Thiotrichales</taxon>
        <taxon>Piscirickettsiaceae</taxon>
        <taxon>Sulfurivirga</taxon>
    </lineage>
</organism>
<dbReference type="GO" id="GO:0008855">
    <property type="term" value="F:exodeoxyribonuclease VII activity"/>
    <property type="evidence" value="ECO:0007669"/>
    <property type="project" value="UniProtKB-UniRule"/>
</dbReference>
<protein>
    <recommendedName>
        <fullName evidence="5">Exodeoxyribonuclease 7 large subunit</fullName>
        <ecNumber evidence="5">3.1.11.6</ecNumber>
    </recommendedName>
</protein>
<dbReference type="PANTHER" id="PTHR30008:SF0">
    <property type="entry name" value="EXODEOXYRIBONUCLEASE 7 LARGE SUBUNIT"/>
    <property type="match status" value="1"/>
</dbReference>
<dbReference type="EMBL" id="FSRE01000002">
    <property type="protein sequence ID" value="SIN92206.1"/>
    <property type="molecule type" value="Genomic_DNA"/>
</dbReference>
<dbReference type="Pfam" id="PF02601">
    <property type="entry name" value="Exonuc_VII_L"/>
    <property type="match status" value="1"/>
</dbReference>
<keyword evidence="4 5" id="KW-0269">Exonuclease</keyword>
<accession>A0A1N6FAJ1</accession>
<evidence type="ECO:0000313" key="10">
    <source>
        <dbReference type="Proteomes" id="UP000198461"/>
    </source>
</evidence>
<dbReference type="GO" id="GO:0005737">
    <property type="term" value="C:cytoplasm"/>
    <property type="evidence" value="ECO:0007669"/>
    <property type="project" value="UniProtKB-SubCell"/>
</dbReference>
<keyword evidence="2 5" id="KW-0540">Nuclease</keyword>
<dbReference type="OrthoDB" id="7235451at2"/>
<dbReference type="InterPro" id="IPR025824">
    <property type="entry name" value="OB-fold_nuc-bd_dom"/>
</dbReference>
<comment type="catalytic activity">
    <reaction evidence="5">
        <text>Exonucleolytic cleavage in either 5'- to 3'- or 3'- to 5'-direction to yield nucleoside 5'-phosphates.</text>
        <dbReference type="EC" id="3.1.11.6"/>
    </reaction>
</comment>
<dbReference type="InterPro" id="IPR003753">
    <property type="entry name" value="Exonuc_VII_L"/>
</dbReference>
<dbReference type="NCBIfam" id="TIGR00237">
    <property type="entry name" value="xseA"/>
    <property type="match status" value="1"/>
</dbReference>
<dbReference type="Proteomes" id="UP000198461">
    <property type="component" value="Unassembled WGS sequence"/>
</dbReference>
<dbReference type="EC" id="3.1.11.6" evidence="5"/>
<dbReference type="InterPro" id="IPR020579">
    <property type="entry name" value="Exonuc_VII_lsu_C"/>
</dbReference>
<feature type="domain" description="DUF5710" evidence="8">
    <location>
        <begin position="2"/>
        <end position="46"/>
    </location>
</feature>
<dbReference type="AlphaFoldDB" id="A0A1N6FAJ1"/>
<dbReference type="Pfam" id="PF13742">
    <property type="entry name" value="tRNA_anti_2"/>
    <property type="match status" value="1"/>
</dbReference>
<dbReference type="GO" id="GO:0006308">
    <property type="term" value="P:DNA catabolic process"/>
    <property type="evidence" value="ECO:0007669"/>
    <property type="project" value="UniProtKB-UniRule"/>
</dbReference>
<evidence type="ECO:0000313" key="9">
    <source>
        <dbReference type="EMBL" id="SIN92206.1"/>
    </source>
</evidence>